<dbReference type="GO" id="GO:0046872">
    <property type="term" value="F:metal ion binding"/>
    <property type="evidence" value="ECO:0007669"/>
    <property type="project" value="UniProtKB-KW"/>
</dbReference>
<dbReference type="GO" id="GO:0051537">
    <property type="term" value="F:2 iron, 2 sulfur cluster binding"/>
    <property type="evidence" value="ECO:0007669"/>
    <property type="project" value="UniProtKB-KW"/>
</dbReference>
<dbReference type="GO" id="GO:0016491">
    <property type="term" value="F:oxidoreductase activity"/>
    <property type="evidence" value="ECO:0007669"/>
    <property type="project" value="InterPro"/>
</dbReference>
<organism evidence="9 10">
    <name type="scientific">Candidatus Scalindua arabica</name>
    <dbReference type="NCBI Taxonomy" id="1127984"/>
    <lineage>
        <taxon>Bacteria</taxon>
        <taxon>Pseudomonadati</taxon>
        <taxon>Planctomycetota</taxon>
        <taxon>Candidatus Brocadiia</taxon>
        <taxon>Candidatus Brocadiales</taxon>
        <taxon>Candidatus Scalinduaceae</taxon>
        <taxon>Candidatus Scalindua</taxon>
    </lineage>
</organism>
<feature type="binding site" evidence="7">
    <location>
        <position position="87"/>
    </location>
    <ligand>
        <name>[2Fe-2S] cluster</name>
        <dbReference type="ChEBI" id="CHEBI:190135"/>
    </ligand>
</feature>
<feature type="binding site" evidence="7">
    <location>
        <position position="128"/>
    </location>
    <ligand>
        <name>[2Fe-2S] cluster</name>
        <dbReference type="ChEBI" id="CHEBI:190135"/>
    </ligand>
</feature>
<dbReference type="PANTHER" id="PTHR43342">
    <property type="entry name" value="NADH-QUINONE OXIDOREDUCTASE, E SUBUNIT"/>
    <property type="match status" value="1"/>
</dbReference>
<dbReference type="InterPro" id="IPR041921">
    <property type="entry name" value="NuoE_N"/>
</dbReference>
<dbReference type="Gene3D" id="1.10.10.1590">
    <property type="entry name" value="NADH-quinone oxidoreductase subunit E"/>
    <property type="match status" value="1"/>
</dbReference>
<comment type="cofactor">
    <cofactor evidence="7">
        <name>[2Fe-2S] cluster</name>
        <dbReference type="ChEBI" id="CHEBI:190135"/>
    </cofactor>
    <text evidence="7">Binds 1 [2Fe-2S] cluster.</text>
</comment>
<comment type="cofactor">
    <cofactor evidence="6">
        <name>[2Fe-2S] cluster</name>
        <dbReference type="ChEBI" id="CHEBI:190135"/>
    </cofactor>
</comment>
<feature type="region of interest" description="Disordered" evidence="8">
    <location>
        <begin position="150"/>
        <end position="169"/>
    </location>
</feature>
<dbReference type="InterPro" id="IPR028431">
    <property type="entry name" value="NADP_DH_HndA-like"/>
</dbReference>
<evidence type="ECO:0000256" key="5">
    <source>
        <dbReference type="ARBA" id="ARBA00023014"/>
    </source>
</evidence>
<proteinExistence type="inferred from homology"/>
<evidence type="ECO:0000256" key="6">
    <source>
        <dbReference type="ARBA" id="ARBA00034078"/>
    </source>
</evidence>
<dbReference type="Gene3D" id="3.40.30.10">
    <property type="entry name" value="Glutaredoxin"/>
    <property type="match status" value="1"/>
</dbReference>
<dbReference type="InterPro" id="IPR002023">
    <property type="entry name" value="NuoE-like"/>
</dbReference>
<reference evidence="9" key="1">
    <citation type="journal article" date="2021" name="ISME J.">
        <title>Fine-scale metabolic discontinuity in a stratified prokaryote microbiome of a Red Sea deep halocline.</title>
        <authorList>
            <person name="Michoud G."/>
            <person name="Ngugi D.K."/>
            <person name="Barozzi A."/>
            <person name="Merlino G."/>
            <person name="Calleja M.L."/>
            <person name="Delgado-Huertas A."/>
            <person name="Moran X.A.G."/>
            <person name="Daffonchio D."/>
        </authorList>
    </citation>
    <scope>NUCLEOTIDE SEQUENCE</scope>
    <source>
        <strain evidence="9">SuakinDeep_MAG55_1</strain>
    </source>
</reference>
<evidence type="ECO:0000313" key="9">
    <source>
        <dbReference type="EMBL" id="MBS1259163.1"/>
    </source>
</evidence>
<dbReference type="EMBL" id="JAANXD010000083">
    <property type="protein sequence ID" value="MBS1259163.1"/>
    <property type="molecule type" value="Genomic_DNA"/>
</dbReference>
<comment type="similarity">
    <text evidence="1">Belongs to the complex I 24 kDa subunit family.</text>
</comment>
<keyword evidence="5 7" id="KW-0411">Iron-sulfur</keyword>
<dbReference type="PIRSF" id="PIRSF000216">
    <property type="entry name" value="NADH_DH_24kDa"/>
    <property type="match status" value="1"/>
</dbReference>
<feature type="binding site" evidence="7">
    <location>
        <position position="132"/>
    </location>
    <ligand>
        <name>[2Fe-2S] cluster</name>
        <dbReference type="ChEBI" id="CHEBI:190135"/>
    </ligand>
</feature>
<dbReference type="CDD" id="cd03064">
    <property type="entry name" value="TRX_Fd_NuoE"/>
    <property type="match status" value="1"/>
</dbReference>
<dbReference type="PROSITE" id="PS01099">
    <property type="entry name" value="COMPLEX1_24K"/>
    <property type="match status" value="1"/>
</dbReference>
<evidence type="ECO:0000313" key="10">
    <source>
        <dbReference type="Proteomes" id="UP000722750"/>
    </source>
</evidence>
<keyword evidence="4 7" id="KW-0408">Iron</keyword>
<name>A0A941W4I8_9BACT</name>
<evidence type="ECO:0000256" key="4">
    <source>
        <dbReference type="ARBA" id="ARBA00023004"/>
    </source>
</evidence>
<feature type="binding site" evidence="7">
    <location>
        <position position="92"/>
    </location>
    <ligand>
        <name>[2Fe-2S] cluster</name>
        <dbReference type="ChEBI" id="CHEBI:190135"/>
    </ligand>
</feature>
<accession>A0A941W4I8</accession>
<evidence type="ECO:0000256" key="8">
    <source>
        <dbReference type="SAM" id="MobiDB-lite"/>
    </source>
</evidence>
<gene>
    <name evidence="9" type="ORF">MAG551_02230</name>
</gene>
<keyword evidence="3 7" id="KW-0479">Metal-binding</keyword>
<evidence type="ECO:0000256" key="3">
    <source>
        <dbReference type="ARBA" id="ARBA00022723"/>
    </source>
</evidence>
<protein>
    <submittedName>
        <fullName evidence="9">NADP-reducing hydrogenase subunit HndA</fullName>
    </submittedName>
</protein>
<dbReference type="PANTHER" id="PTHR43342:SF1">
    <property type="entry name" value="BIFURCATING [FEFE] HYDROGENASE GAMMA SUBUNIT"/>
    <property type="match status" value="1"/>
</dbReference>
<keyword evidence="2 7" id="KW-0001">2Fe-2S</keyword>
<evidence type="ECO:0000256" key="7">
    <source>
        <dbReference type="PIRSR" id="PIRSR000216-1"/>
    </source>
</evidence>
<evidence type="ECO:0000256" key="1">
    <source>
        <dbReference type="ARBA" id="ARBA00010643"/>
    </source>
</evidence>
<dbReference type="InterPro" id="IPR042128">
    <property type="entry name" value="NuoE_dom"/>
</dbReference>
<evidence type="ECO:0000256" key="2">
    <source>
        <dbReference type="ARBA" id="ARBA00022714"/>
    </source>
</evidence>
<sequence length="185" mass="20092">MKKEATNRLAVDIRPTRKIVSSFGDVQESNLISILQELQDEYGYLPKAALKEVSRLMDVPLTRVFGIVTFYSQFSLVPKGKFTIKVCIGTACHVRGAEEVKTTIKQLLDVKEGETSADYMFTLESVACLGVCALGPVMVVGSSKKAAGCCDGQDGQTPPSGDKSYGHVKTEKIEGILESYSSDKE</sequence>
<dbReference type="Proteomes" id="UP000722750">
    <property type="component" value="Unassembled WGS sequence"/>
</dbReference>
<dbReference type="AlphaFoldDB" id="A0A941W4I8"/>
<dbReference type="InterPro" id="IPR036249">
    <property type="entry name" value="Thioredoxin-like_sf"/>
</dbReference>
<dbReference type="SUPFAM" id="SSF52833">
    <property type="entry name" value="Thioredoxin-like"/>
    <property type="match status" value="1"/>
</dbReference>
<dbReference type="Pfam" id="PF01257">
    <property type="entry name" value="2Fe-2S_thioredx"/>
    <property type="match status" value="1"/>
</dbReference>
<comment type="caution">
    <text evidence="9">The sequence shown here is derived from an EMBL/GenBank/DDBJ whole genome shotgun (WGS) entry which is preliminary data.</text>
</comment>